<comment type="caution">
    <text evidence="1">The sequence shown here is derived from an EMBL/GenBank/DDBJ whole genome shotgun (WGS) entry which is preliminary data.</text>
</comment>
<evidence type="ECO:0000313" key="2">
    <source>
        <dbReference type="Proteomes" id="UP001169217"/>
    </source>
</evidence>
<dbReference type="EMBL" id="JARUPT010000015">
    <property type="protein sequence ID" value="KAK0381620.1"/>
    <property type="molecule type" value="Genomic_DNA"/>
</dbReference>
<accession>A0ABQ9QCR6</accession>
<reference evidence="1" key="1">
    <citation type="submission" date="2023-04" db="EMBL/GenBank/DDBJ databases">
        <title>Colletotrichum limetticola genome sequence.</title>
        <authorList>
            <person name="Baroncelli R."/>
        </authorList>
    </citation>
    <scope>NUCLEOTIDE SEQUENCE</scope>
    <source>
        <strain evidence="1">KLA-Anderson</strain>
    </source>
</reference>
<evidence type="ECO:0000313" key="1">
    <source>
        <dbReference type="EMBL" id="KAK0381620.1"/>
    </source>
</evidence>
<organism evidence="1 2">
    <name type="scientific">Colletotrichum limetticola</name>
    <dbReference type="NCBI Taxonomy" id="1209924"/>
    <lineage>
        <taxon>Eukaryota</taxon>
        <taxon>Fungi</taxon>
        <taxon>Dikarya</taxon>
        <taxon>Ascomycota</taxon>
        <taxon>Pezizomycotina</taxon>
        <taxon>Sordariomycetes</taxon>
        <taxon>Hypocreomycetidae</taxon>
        <taxon>Glomerellales</taxon>
        <taxon>Glomerellaceae</taxon>
        <taxon>Colletotrichum</taxon>
        <taxon>Colletotrichum acutatum species complex</taxon>
    </lineage>
</organism>
<keyword evidence="2" id="KW-1185">Reference proteome</keyword>
<proteinExistence type="predicted"/>
<name>A0ABQ9QCR6_9PEZI</name>
<dbReference type="Proteomes" id="UP001169217">
    <property type="component" value="Unassembled WGS sequence"/>
</dbReference>
<protein>
    <submittedName>
        <fullName evidence="1">Uncharacterized protein</fullName>
    </submittedName>
</protein>
<sequence length="254" mass="28398">MPPPPTPPPSQIPQLRYPHRRREAYISLDEMIRQAQSIIASGRARSGSLPTLSKYDDLSAAQKAIPEPWMEELWDLVFTSWDTSMVVMPPVPAAKRQAAQTTMYVGTLTEDASVSTASNARAKKSHAVPTADNDLTFPFVDVKGSTFQSSIRYDMAENMTIDHAKGHLTTQWDMAELSRLAKANTSLMVYWCRNALLKDLRSAGQPGVATDEYHPDLSELVHIELCRDVWRAKLRLTMVSMEVYERSACEGEVA</sequence>
<gene>
    <name evidence="1" type="ORF">CLIM01_00986</name>
</gene>